<protein>
    <recommendedName>
        <fullName evidence="2">ArnR1-like winged helix-turn-helix domain-containing protein</fullName>
    </recommendedName>
</protein>
<dbReference type="AlphaFoldDB" id="X1QT53"/>
<dbReference type="EMBL" id="BARV01035577">
    <property type="protein sequence ID" value="GAI57961.1"/>
    <property type="molecule type" value="Genomic_DNA"/>
</dbReference>
<dbReference type="InterPro" id="IPR010863">
    <property type="entry name" value="EarA-like"/>
</dbReference>
<accession>X1QT53</accession>
<organism evidence="1">
    <name type="scientific">marine sediment metagenome</name>
    <dbReference type="NCBI Taxonomy" id="412755"/>
    <lineage>
        <taxon>unclassified sequences</taxon>
        <taxon>metagenomes</taxon>
        <taxon>ecological metagenomes</taxon>
    </lineage>
</organism>
<comment type="caution">
    <text evidence="1">The sequence shown here is derived from an EMBL/GenBank/DDBJ whole genome shotgun (WGS) entry which is preliminary data.</text>
</comment>
<reference evidence="1" key="1">
    <citation type="journal article" date="2014" name="Front. Microbiol.">
        <title>High frequency of phylogenetically diverse reductive dehalogenase-homologous genes in deep subseafloor sedimentary metagenomes.</title>
        <authorList>
            <person name="Kawai M."/>
            <person name="Futagami T."/>
            <person name="Toyoda A."/>
            <person name="Takaki Y."/>
            <person name="Nishi S."/>
            <person name="Hori S."/>
            <person name="Arai W."/>
            <person name="Tsubouchi T."/>
            <person name="Morono Y."/>
            <person name="Uchiyama I."/>
            <person name="Ito T."/>
            <person name="Fujiyama A."/>
            <person name="Inagaki F."/>
            <person name="Takami H."/>
        </authorList>
    </citation>
    <scope>NUCLEOTIDE SEQUENCE</scope>
    <source>
        <strain evidence="1">Expedition CK06-06</strain>
    </source>
</reference>
<sequence length="116" mass="13389">MQDEDELVTSPEILKPLIIRSLRRSNVRKKIADYLFDISPSGSYTSEIAYNVKTTPTNVIGAIRGMNSRYRNDESLISLQLVEQINGGKRNDIKLYKLTDFGKDIIESLRENRRHF</sequence>
<evidence type="ECO:0008006" key="2">
    <source>
        <dbReference type="Google" id="ProtNLM"/>
    </source>
</evidence>
<gene>
    <name evidence="1" type="ORF">S06H3_55483</name>
</gene>
<dbReference type="InterPro" id="IPR036388">
    <property type="entry name" value="WH-like_DNA-bd_sf"/>
</dbReference>
<dbReference type="Gene3D" id="1.10.10.10">
    <property type="entry name" value="Winged helix-like DNA-binding domain superfamily/Winged helix DNA-binding domain"/>
    <property type="match status" value="1"/>
</dbReference>
<dbReference type="Pfam" id="PF07381">
    <property type="entry name" value="EarA"/>
    <property type="match status" value="1"/>
</dbReference>
<proteinExistence type="predicted"/>
<name>X1QT53_9ZZZZ</name>
<evidence type="ECO:0000313" key="1">
    <source>
        <dbReference type="EMBL" id="GAI57961.1"/>
    </source>
</evidence>